<keyword evidence="4 10" id="KW-1003">Cell membrane</keyword>
<dbReference type="EMBL" id="AZFY01000034">
    <property type="protein sequence ID" value="KRM10144.1"/>
    <property type="molecule type" value="Genomic_DNA"/>
</dbReference>
<dbReference type="Pfam" id="PF01741">
    <property type="entry name" value="MscL"/>
    <property type="match status" value="1"/>
</dbReference>
<dbReference type="PANTHER" id="PTHR30266:SF2">
    <property type="entry name" value="LARGE-CONDUCTANCE MECHANOSENSITIVE CHANNEL"/>
    <property type="match status" value="1"/>
</dbReference>
<keyword evidence="8 10" id="KW-0472">Membrane</keyword>
<dbReference type="HAMAP" id="MF_00115">
    <property type="entry name" value="MscL"/>
    <property type="match status" value="1"/>
</dbReference>
<dbReference type="OrthoDB" id="9810350at2"/>
<evidence type="ECO:0000256" key="6">
    <source>
        <dbReference type="ARBA" id="ARBA00022989"/>
    </source>
</evidence>
<keyword evidence="5 10" id="KW-0812">Transmembrane</keyword>
<evidence type="ECO:0000256" key="10">
    <source>
        <dbReference type="HAMAP-Rule" id="MF_00115"/>
    </source>
</evidence>
<evidence type="ECO:0000256" key="5">
    <source>
        <dbReference type="ARBA" id="ARBA00022692"/>
    </source>
</evidence>
<evidence type="ECO:0000256" key="9">
    <source>
        <dbReference type="ARBA" id="ARBA00023303"/>
    </source>
</evidence>
<feature type="transmembrane region" description="Helical" evidence="10">
    <location>
        <begin position="20"/>
        <end position="49"/>
    </location>
</feature>
<organism evidence="11 12">
    <name type="scientific">Lentilactobacillus farraginis DSM 18382 = JCM 14108</name>
    <dbReference type="NCBI Taxonomy" id="1423743"/>
    <lineage>
        <taxon>Bacteria</taxon>
        <taxon>Bacillati</taxon>
        <taxon>Bacillota</taxon>
        <taxon>Bacilli</taxon>
        <taxon>Lactobacillales</taxon>
        <taxon>Lactobacillaceae</taxon>
        <taxon>Lentilactobacillus</taxon>
    </lineage>
</organism>
<dbReference type="AlphaFoldDB" id="A0A0R1VWR3"/>
<gene>
    <name evidence="10" type="primary">mscL</name>
    <name evidence="11" type="ORF">FD41_GL002330</name>
</gene>
<dbReference type="NCBIfam" id="TIGR00220">
    <property type="entry name" value="mscL"/>
    <property type="match status" value="1"/>
</dbReference>
<dbReference type="PRINTS" id="PR01264">
    <property type="entry name" value="MECHCHANNEL"/>
</dbReference>
<dbReference type="Gene3D" id="1.10.1200.120">
    <property type="entry name" value="Large-conductance mechanosensitive channel, MscL, domain 1"/>
    <property type="match status" value="1"/>
</dbReference>
<comment type="subunit">
    <text evidence="10">Homopentamer.</text>
</comment>
<keyword evidence="6 10" id="KW-1133">Transmembrane helix</keyword>
<dbReference type="GO" id="GO:0008381">
    <property type="term" value="F:mechanosensitive monoatomic ion channel activity"/>
    <property type="evidence" value="ECO:0007669"/>
    <property type="project" value="UniProtKB-UniRule"/>
</dbReference>
<dbReference type="InterPro" id="IPR036019">
    <property type="entry name" value="MscL_channel"/>
</dbReference>
<dbReference type="SUPFAM" id="SSF81330">
    <property type="entry name" value="Gated mechanosensitive channel"/>
    <property type="match status" value="1"/>
</dbReference>
<comment type="caution">
    <text evidence="11">The sequence shown here is derived from an EMBL/GenBank/DDBJ whole genome shotgun (WGS) entry which is preliminary data.</text>
</comment>
<comment type="subcellular location">
    <subcellularLocation>
        <location evidence="1 10">Cell membrane</location>
        <topology evidence="1 10">Multi-pass membrane protein</topology>
    </subcellularLocation>
</comment>
<evidence type="ECO:0000256" key="4">
    <source>
        <dbReference type="ARBA" id="ARBA00022475"/>
    </source>
</evidence>
<dbReference type="InterPro" id="IPR019823">
    <property type="entry name" value="Mechanosensitive_channel_CS"/>
</dbReference>
<evidence type="ECO:0000256" key="1">
    <source>
        <dbReference type="ARBA" id="ARBA00004651"/>
    </source>
</evidence>
<keyword evidence="12" id="KW-1185">Reference proteome</keyword>
<dbReference type="InterPro" id="IPR037673">
    <property type="entry name" value="MSC/AndL"/>
</dbReference>
<dbReference type="GO" id="GO:0005886">
    <property type="term" value="C:plasma membrane"/>
    <property type="evidence" value="ECO:0007669"/>
    <property type="project" value="UniProtKB-SubCell"/>
</dbReference>
<name>A0A0R1VWR3_9LACO</name>
<evidence type="ECO:0000256" key="8">
    <source>
        <dbReference type="ARBA" id="ARBA00023136"/>
    </source>
</evidence>
<comment type="function">
    <text evidence="10">Channel that opens in response to stretch forces in the membrane lipid bilayer. May participate in the regulation of osmotic pressure changes within the cell.</text>
</comment>
<evidence type="ECO:0000256" key="3">
    <source>
        <dbReference type="ARBA" id="ARBA00022448"/>
    </source>
</evidence>
<dbReference type="Proteomes" id="UP000051966">
    <property type="component" value="Unassembled WGS sequence"/>
</dbReference>
<dbReference type="PANTHER" id="PTHR30266">
    <property type="entry name" value="MECHANOSENSITIVE CHANNEL MSCL"/>
    <property type="match status" value="1"/>
</dbReference>
<dbReference type="PATRIC" id="fig|1423743.5.peg.2391"/>
<feature type="transmembrane region" description="Helical" evidence="10">
    <location>
        <begin position="69"/>
        <end position="90"/>
    </location>
</feature>
<evidence type="ECO:0000256" key="2">
    <source>
        <dbReference type="ARBA" id="ARBA00007254"/>
    </source>
</evidence>
<keyword evidence="9 10" id="KW-0407">Ion channel</keyword>
<keyword evidence="3 10" id="KW-0813">Transport</keyword>
<accession>A0A0R1VWR3</accession>
<reference evidence="11 12" key="1">
    <citation type="journal article" date="2015" name="Genome Announc.">
        <title>Expanding the biotechnology potential of lactobacilli through comparative genomics of 213 strains and associated genera.</title>
        <authorList>
            <person name="Sun Z."/>
            <person name="Harris H.M."/>
            <person name="McCann A."/>
            <person name="Guo C."/>
            <person name="Argimon S."/>
            <person name="Zhang W."/>
            <person name="Yang X."/>
            <person name="Jeffery I.B."/>
            <person name="Cooney J.C."/>
            <person name="Kagawa T.F."/>
            <person name="Liu W."/>
            <person name="Song Y."/>
            <person name="Salvetti E."/>
            <person name="Wrobel A."/>
            <person name="Rasinkangas P."/>
            <person name="Parkhill J."/>
            <person name="Rea M.C."/>
            <person name="O'Sullivan O."/>
            <person name="Ritari J."/>
            <person name="Douillard F.P."/>
            <person name="Paul Ross R."/>
            <person name="Yang R."/>
            <person name="Briner A.E."/>
            <person name="Felis G.E."/>
            <person name="de Vos W.M."/>
            <person name="Barrangou R."/>
            <person name="Klaenhammer T.R."/>
            <person name="Caufield P.W."/>
            <person name="Cui Y."/>
            <person name="Zhang H."/>
            <person name="O'Toole P.W."/>
        </authorList>
    </citation>
    <scope>NUCLEOTIDE SEQUENCE [LARGE SCALE GENOMIC DNA]</scope>
    <source>
        <strain evidence="11 12">DSM 18382</strain>
    </source>
</reference>
<proteinExistence type="inferred from homology"/>
<keyword evidence="7 10" id="KW-0406">Ion transport</keyword>
<sequence length="128" mass="14177">MKEMLKEFKAFISRGNVIDLAVGVIIGGAFTAIVTSLTTNLINPFIGLFLGRIDLSNLVVKIGGTTFKYGAFLNSIINFLIIAFVVFVLIKAINRLVKKEPAKPTPDKKEVLLEEIRDLLKEENQTPK</sequence>
<dbReference type="PROSITE" id="PS01327">
    <property type="entry name" value="MSCL"/>
    <property type="match status" value="1"/>
</dbReference>
<evidence type="ECO:0000313" key="12">
    <source>
        <dbReference type="Proteomes" id="UP000051966"/>
    </source>
</evidence>
<comment type="similarity">
    <text evidence="2 10">Belongs to the MscL family.</text>
</comment>
<dbReference type="InterPro" id="IPR001185">
    <property type="entry name" value="MS_channel"/>
</dbReference>
<dbReference type="NCBIfam" id="NF001842">
    <property type="entry name" value="PRK00567.1-3"/>
    <property type="match status" value="1"/>
</dbReference>
<evidence type="ECO:0000313" key="11">
    <source>
        <dbReference type="EMBL" id="KRM10144.1"/>
    </source>
</evidence>
<evidence type="ECO:0000256" key="7">
    <source>
        <dbReference type="ARBA" id="ARBA00023065"/>
    </source>
</evidence>
<protein>
    <recommendedName>
        <fullName evidence="10">Large-conductance mechanosensitive channel</fullName>
    </recommendedName>
</protein>